<dbReference type="EMBL" id="DTBD01000008">
    <property type="protein sequence ID" value="HGQ63833.1"/>
    <property type="molecule type" value="Genomic_DNA"/>
</dbReference>
<accession>A0A7C4JK99</accession>
<dbReference type="EMBL" id="DTCK01000036">
    <property type="protein sequence ID" value="HGQ36152.1"/>
    <property type="molecule type" value="Genomic_DNA"/>
</dbReference>
<comment type="caution">
    <text evidence="2">The sequence shown here is derived from an EMBL/GenBank/DDBJ whole genome shotgun (WGS) entry which is preliminary data.</text>
</comment>
<sequence length="262" mass="30059">MNRVLILVAANKDVVTRFAELIQKELVGVYVIPLYNNKLKYYTEKLTLIDADVAITNINCLNTSTLSEVRFLSSPQKFYILNFCFSCCKDNHKNKNEICLPPYLTLARLLVTRIKAIFEALVELKVRIELSSQELNQLTDTLGIKQNQINQCITACLSNEEENYYSLVLHAKNTSIIVTATGVNKSSKEKIQLNAQYIHYEQPKQISSFFAQIMSMLTLWLHREYLEKDVDVVTKIGYEEGLYTLYISKLIEYGADFAIKLS</sequence>
<proteinExistence type="predicted"/>
<dbReference type="AlphaFoldDB" id="A0A7C4JK99"/>
<organism evidence="2">
    <name type="scientific">Ignisphaera aggregans</name>
    <dbReference type="NCBI Taxonomy" id="334771"/>
    <lineage>
        <taxon>Archaea</taxon>
        <taxon>Thermoproteota</taxon>
        <taxon>Thermoprotei</taxon>
        <taxon>Desulfurococcales</taxon>
        <taxon>Desulfurococcaceae</taxon>
        <taxon>Ignisphaera</taxon>
    </lineage>
</organism>
<reference evidence="2" key="1">
    <citation type="journal article" date="2020" name="mSystems">
        <title>Genome- and Community-Level Interaction Insights into Carbon Utilization and Element Cycling Functions of Hydrothermarchaeota in Hydrothermal Sediment.</title>
        <authorList>
            <person name="Zhou Z."/>
            <person name="Liu Y."/>
            <person name="Xu W."/>
            <person name="Pan J."/>
            <person name="Luo Z.H."/>
            <person name="Li M."/>
        </authorList>
    </citation>
    <scope>NUCLEOTIDE SEQUENCE [LARGE SCALE GENOMIC DNA]</scope>
    <source>
        <strain evidence="2">SpSt-637</strain>
        <strain evidence="1">SpSt-667</strain>
    </source>
</reference>
<name>A0A7C4JK99_9CREN</name>
<gene>
    <name evidence="2" type="ORF">ENU08_01115</name>
    <name evidence="1" type="ORF">ENU41_05690</name>
</gene>
<protein>
    <submittedName>
        <fullName evidence="2">Uncharacterized protein</fullName>
    </submittedName>
</protein>
<evidence type="ECO:0000313" key="2">
    <source>
        <dbReference type="EMBL" id="HGQ63833.1"/>
    </source>
</evidence>
<evidence type="ECO:0000313" key="1">
    <source>
        <dbReference type="EMBL" id="HGQ36152.1"/>
    </source>
</evidence>